<dbReference type="OrthoDB" id="276296at2759"/>
<keyword evidence="11" id="KW-0830">Ubiquinone</keyword>
<comment type="function">
    <text evidence="1 9">Accessory subunit of the mitochondrial membrane respiratory chain NADH dehydrogenase (Complex I), that is believed not to be involved in catalysis. Complex I functions in the transfer of electrons from NADH to the respiratory chain. The immediate electron acceptor for the enzyme is believed to be ubiquinone.</text>
</comment>
<dbReference type="GO" id="GO:0005743">
    <property type="term" value="C:mitochondrial inner membrane"/>
    <property type="evidence" value="ECO:0007669"/>
    <property type="project" value="UniProtKB-SubCell"/>
</dbReference>
<keyword evidence="5" id="KW-0677">Repeat</keyword>
<evidence type="ECO:0000256" key="5">
    <source>
        <dbReference type="ARBA" id="ARBA00022737"/>
    </source>
</evidence>
<dbReference type="Proteomes" id="UP000663671">
    <property type="component" value="Chromosome 4"/>
</dbReference>
<dbReference type="Gene3D" id="1.10.287.2900">
    <property type="match status" value="1"/>
</dbReference>
<dbReference type="VEuPathDB" id="FungiDB:I7I51_05258"/>
<dbReference type="PANTHER" id="PTHR13344:SF0">
    <property type="entry name" value="NADH DEHYDROGENASE [UBIQUINONE] 1 ALPHA SUBCOMPLEX SUBUNIT 8"/>
    <property type="match status" value="1"/>
</dbReference>
<dbReference type="InterPro" id="IPR010625">
    <property type="entry name" value="CHCH"/>
</dbReference>
<evidence type="ECO:0000259" key="10">
    <source>
        <dbReference type="Pfam" id="PF06747"/>
    </source>
</evidence>
<sequence>MSGSRGAQFNQNVLIDTTPMPSDIPKVKEIGATSAPLMSASYFIGDRCRAYNDDYMKCKMESNGKGELDCLREGRKVTRCAASVIKDINENCLEQFKAHFECLEQNNHQLWQCRRPENALNTCVFEKLGLKKEIPDTPKGTVPVHLRKSQIYANYSGPQY</sequence>
<evidence type="ECO:0000256" key="2">
    <source>
        <dbReference type="ARBA" id="ARBA00010705"/>
    </source>
</evidence>
<dbReference type="Pfam" id="PF06747">
    <property type="entry name" value="CHCH"/>
    <property type="match status" value="1"/>
</dbReference>
<keyword evidence="4 9" id="KW-0679">Respiratory chain</keyword>
<keyword evidence="9" id="KW-0472">Membrane</keyword>
<keyword evidence="9" id="KW-0999">Mitochondrion inner membrane</keyword>
<dbReference type="PROSITE" id="PS51808">
    <property type="entry name" value="CHCH"/>
    <property type="match status" value="1"/>
</dbReference>
<dbReference type="AlphaFoldDB" id="A0A8A1M1X4"/>
<dbReference type="InterPro" id="IPR016680">
    <property type="entry name" value="NDUFA8"/>
</dbReference>
<evidence type="ECO:0000313" key="11">
    <source>
        <dbReference type="EMBL" id="QSS60458.1"/>
    </source>
</evidence>
<evidence type="ECO:0000256" key="6">
    <source>
        <dbReference type="ARBA" id="ARBA00022982"/>
    </source>
</evidence>
<accession>A0A8A1M1X4</accession>
<keyword evidence="7 9" id="KW-0496">Mitochondrion</keyword>
<feature type="domain" description="CHCH" evidence="10">
    <location>
        <begin position="92"/>
        <end position="125"/>
    </location>
</feature>
<comment type="subcellular location">
    <subcellularLocation>
        <location evidence="9">Mitochondrion inner membrane</location>
    </subcellularLocation>
</comment>
<keyword evidence="6 9" id="KW-0249">Electron transport</keyword>
<keyword evidence="8" id="KW-1015">Disulfide bond</keyword>
<evidence type="ECO:0000256" key="7">
    <source>
        <dbReference type="ARBA" id="ARBA00023128"/>
    </source>
</evidence>
<organism evidence="11 12">
    <name type="scientific">Ajellomyces capsulatus</name>
    <name type="common">Darling's disease fungus</name>
    <name type="synonym">Histoplasma capsulatum</name>
    <dbReference type="NCBI Taxonomy" id="5037"/>
    <lineage>
        <taxon>Eukaryota</taxon>
        <taxon>Fungi</taxon>
        <taxon>Dikarya</taxon>
        <taxon>Ascomycota</taxon>
        <taxon>Pezizomycotina</taxon>
        <taxon>Eurotiomycetes</taxon>
        <taxon>Eurotiomycetidae</taxon>
        <taxon>Onygenales</taxon>
        <taxon>Ajellomycetaceae</taxon>
        <taxon>Histoplasma</taxon>
    </lineage>
</organism>
<evidence type="ECO:0000256" key="8">
    <source>
        <dbReference type="ARBA" id="ARBA00023157"/>
    </source>
</evidence>
<evidence type="ECO:0000256" key="4">
    <source>
        <dbReference type="ARBA" id="ARBA00022660"/>
    </source>
</evidence>
<protein>
    <recommendedName>
        <fullName evidence="9">NADH-ubiquinone oxidoreductase</fullName>
    </recommendedName>
</protein>
<proteinExistence type="inferred from homology"/>
<reference evidence="11" key="1">
    <citation type="submission" date="2021-01" db="EMBL/GenBank/DDBJ databases">
        <title>Chromosome-level genome assembly of a human fungal pathogen reveals clustering of transcriptionally co-regulated genes.</title>
        <authorList>
            <person name="Voorhies M."/>
            <person name="Cohen S."/>
            <person name="Shea T.P."/>
            <person name="Petrus S."/>
            <person name="Munoz J.F."/>
            <person name="Poplawski S."/>
            <person name="Goldman W.E."/>
            <person name="Michael T."/>
            <person name="Cuomo C.A."/>
            <person name="Sil A."/>
            <person name="Beyhan S."/>
        </authorList>
    </citation>
    <scope>NUCLEOTIDE SEQUENCE</scope>
    <source>
        <strain evidence="11">WU24</strain>
    </source>
</reference>
<dbReference type="GO" id="GO:0006120">
    <property type="term" value="P:mitochondrial electron transport, NADH to ubiquinone"/>
    <property type="evidence" value="ECO:0007669"/>
    <property type="project" value="InterPro"/>
</dbReference>
<gene>
    <name evidence="11" type="ORF">I7I51_05258</name>
</gene>
<evidence type="ECO:0000256" key="9">
    <source>
        <dbReference type="PIRNR" id="PIRNR017016"/>
    </source>
</evidence>
<dbReference type="PANTHER" id="PTHR13344">
    <property type="entry name" value="NADH-UBIQUINONE OXIDOREDUCTASE"/>
    <property type="match status" value="1"/>
</dbReference>
<dbReference type="EMBL" id="CP069110">
    <property type="protein sequence ID" value="QSS60458.1"/>
    <property type="molecule type" value="Genomic_DNA"/>
</dbReference>
<keyword evidence="3 9" id="KW-0813">Transport</keyword>
<dbReference type="PIRSF" id="PIRSF017016">
    <property type="entry name" value="NDUA8"/>
    <property type="match status" value="1"/>
</dbReference>
<evidence type="ECO:0000256" key="3">
    <source>
        <dbReference type="ARBA" id="ARBA00022448"/>
    </source>
</evidence>
<name>A0A8A1M1X4_AJECA</name>
<comment type="similarity">
    <text evidence="2 9">Belongs to the complex I NDUFA8 subunit family.</text>
</comment>
<evidence type="ECO:0000256" key="1">
    <source>
        <dbReference type="ARBA" id="ARBA00003195"/>
    </source>
</evidence>
<evidence type="ECO:0000313" key="12">
    <source>
        <dbReference type="Proteomes" id="UP000663671"/>
    </source>
</evidence>